<reference evidence="11" key="1">
    <citation type="submission" date="2023-12" db="EMBL/GenBank/DDBJ databases">
        <title>Genome assembly of Anisodus tanguticus.</title>
        <authorList>
            <person name="Wang Y.-J."/>
        </authorList>
    </citation>
    <scope>NUCLEOTIDE SEQUENCE</scope>
    <source>
        <strain evidence="11">KB-2021</strain>
        <tissue evidence="11">Leaf</tissue>
    </source>
</reference>
<evidence type="ECO:0008006" key="13">
    <source>
        <dbReference type="Google" id="ProtNLM"/>
    </source>
</evidence>
<evidence type="ECO:0000313" key="12">
    <source>
        <dbReference type="Proteomes" id="UP001291623"/>
    </source>
</evidence>
<feature type="transmembrane region" description="Helical" evidence="10">
    <location>
        <begin position="150"/>
        <end position="169"/>
    </location>
</feature>
<dbReference type="GO" id="GO:0034625">
    <property type="term" value="P:fatty acid elongation, monounsaturated fatty acid"/>
    <property type="evidence" value="ECO:0007669"/>
    <property type="project" value="TreeGrafter"/>
</dbReference>
<comment type="subcellular location">
    <subcellularLocation>
        <location evidence="1">Membrane</location>
        <topology evidence="1">Multi-pass membrane protein</topology>
    </subcellularLocation>
</comment>
<evidence type="ECO:0000313" key="11">
    <source>
        <dbReference type="EMBL" id="KAK4377163.1"/>
    </source>
</evidence>
<sequence>MNMKALYSRTHYWLVEHPTISQFEWKHGNNLGSSLLFPIVSAFIYLSLTLLAIRFSLILPTLSAATLRLITALHSLILCLLSLIMVVGCSLSVVHQMPRHDLKWVFCFPANHTLPRGPLFFWAKFFYLSKILEFVDTLLIILSSSRSRRLTFLHVYHHATVPVICYLTFSGANSMTHVGVITNASVHVIMYAYYFLCAVGKRPRWKRIVTNCQIFQFILYFVCAVATIYYHLTTEIGCSGLGALYFNMTFNTSLLLLFLDFHSKNYANNITKDREKKLLDRQK</sequence>
<evidence type="ECO:0000256" key="10">
    <source>
        <dbReference type="SAM" id="Phobius"/>
    </source>
</evidence>
<keyword evidence="7" id="KW-0443">Lipid metabolism</keyword>
<gene>
    <name evidence="11" type="ORF">RND71_003459</name>
</gene>
<dbReference type="GO" id="GO:0019367">
    <property type="term" value="P:fatty acid elongation, saturated fatty acid"/>
    <property type="evidence" value="ECO:0007669"/>
    <property type="project" value="TreeGrafter"/>
</dbReference>
<keyword evidence="4 10" id="KW-0812">Transmembrane</keyword>
<dbReference type="EMBL" id="JAVYJV010000002">
    <property type="protein sequence ID" value="KAK4377163.1"/>
    <property type="molecule type" value="Genomic_DNA"/>
</dbReference>
<keyword evidence="8 10" id="KW-0472">Membrane</keyword>
<keyword evidence="2" id="KW-0444">Lipid biosynthesis</keyword>
<dbReference type="InterPro" id="IPR002076">
    <property type="entry name" value="ELO_fam"/>
</dbReference>
<comment type="caution">
    <text evidence="11">The sequence shown here is derived from an EMBL/GenBank/DDBJ whole genome shotgun (WGS) entry which is preliminary data.</text>
</comment>
<dbReference type="PANTHER" id="PTHR11157">
    <property type="entry name" value="FATTY ACID ACYL TRANSFERASE-RELATED"/>
    <property type="match status" value="1"/>
</dbReference>
<evidence type="ECO:0000256" key="9">
    <source>
        <dbReference type="ARBA" id="ARBA00023160"/>
    </source>
</evidence>
<accession>A0AAE1SWT9</accession>
<evidence type="ECO:0000256" key="3">
    <source>
        <dbReference type="ARBA" id="ARBA00022679"/>
    </source>
</evidence>
<dbReference type="GO" id="GO:0030148">
    <property type="term" value="P:sphingolipid biosynthetic process"/>
    <property type="evidence" value="ECO:0007669"/>
    <property type="project" value="TreeGrafter"/>
</dbReference>
<dbReference type="GO" id="GO:0009922">
    <property type="term" value="F:fatty acid elongase activity"/>
    <property type="evidence" value="ECO:0007669"/>
    <property type="project" value="InterPro"/>
</dbReference>
<dbReference type="GO" id="GO:0034626">
    <property type="term" value="P:fatty acid elongation, polyunsaturated fatty acid"/>
    <property type="evidence" value="ECO:0007669"/>
    <property type="project" value="TreeGrafter"/>
</dbReference>
<dbReference type="Proteomes" id="UP001291623">
    <property type="component" value="Unassembled WGS sequence"/>
</dbReference>
<keyword evidence="3" id="KW-0808">Transferase</keyword>
<evidence type="ECO:0000256" key="1">
    <source>
        <dbReference type="ARBA" id="ARBA00004141"/>
    </source>
</evidence>
<feature type="transmembrane region" description="Helical" evidence="10">
    <location>
        <begin position="208"/>
        <end position="230"/>
    </location>
</feature>
<dbReference type="AlphaFoldDB" id="A0AAE1SWT9"/>
<feature type="transmembrane region" description="Helical" evidence="10">
    <location>
        <begin position="175"/>
        <end position="196"/>
    </location>
</feature>
<feature type="transmembrane region" description="Helical" evidence="10">
    <location>
        <begin position="35"/>
        <end position="57"/>
    </location>
</feature>
<evidence type="ECO:0000256" key="6">
    <source>
        <dbReference type="ARBA" id="ARBA00022989"/>
    </source>
</evidence>
<evidence type="ECO:0000256" key="2">
    <source>
        <dbReference type="ARBA" id="ARBA00022516"/>
    </source>
</evidence>
<dbReference type="Pfam" id="PF01151">
    <property type="entry name" value="ELO"/>
    <property type="match status" value="1"/>
</dbReference>
<proteinExistence type="predicted"/>
<evidence type="ECO:0000256" key="8">
    <source>
        <dbReference type="ARBA" id="ARBA00023136"/>
    </source>
</evidence>
<dbReference type="GO" id="GO:0005789">
    <property type="term" value="C:endoplasmic reticulum membrane"/>
    <property type="evidence" value="ECO:0007669"/>
    <property type="project" value="TreeGrafter"/>
</dbReference>
<evidence type="ECO:0000256" key="5">
    <source>
        <dbReference type="ARBA" id="ARBA00022832"/>
    </source>
</evidence>
<dbReference type="PROSITE" id="PS01188">
    <property type="entry name" value="ELO"/>
    <property type="match status" value="1"/>
</dbReference>
<feature type="transmembrane region" description="Helical" evidence="10">
    <location>
        <begin position="242"/>
        <end position="259"/>
    </location>
</feature>
<keyword evidence="5" id="KW-0276">Fatty acid metabolism</keyword>
<keyword evidence="9" id="KW-0275">Fatty acid biosynthesis</keyword>
<keyword evidence="6 10" id="KW-1133">Transmembrane helix</keyword>
<protein>
    <recommendedName>
        <fullName evidence="13">Very-long-chain 3-oxoacyl-CoA synthase</fullName>
    </recommendedName>
</protein>
<dbReference type="PANTHER" id="PTHR11157:SF149">
    <property type="entry name" value="ELONGATION OF FATTY ACIDS PROTEIN A-LIKE"/>
    <property type="match status" value="1"/>
</dbReference>
<feature type="transmembrane region" description="Helical" evidence="10">
    <location>
        <begin position="69"/>
        <end position="94"/>
    </location>
</feature>
<evidence type="ECO:0000256" key="7">
    <source>
        <dbReference type="ARBA" id="ARBA00023098"/>
    </source>
</evidence>
<organism evidence="11 12">
    <name type="scientific">Anisodus tanguticus</name>
    <dbReference type="NCBI Taxonomy" id="243964"/>
    <lineage>
        <taxon>Eukaryota</taxon>
        <taxon>Viridiplantae</taxon>
        <taxon>Streptophyta</taxon>
        <taxon>Embryophyta</taxon>
        <taxon>Tracheophyta</taxon>
        <taxon>Spermatophyta</taxon>
        <taxon>Magnoliopsida</taxon>
        <taxon>eudicotyledons</taxon>
        <taxon>Gunneridae</taxon>
        <taxon>Pentapetalae</taxon>
        <taxon>asterids</taxon>
        <taxon>lamiids</taxon>
        <taxon>Solanales</taxon>
        <taxon>Solanaceae</taxon>
        <taxon>Solanoideae</taxon>
        <taxon>Hyoscyameae</taxon>
        <taxon>Anisodus</taxon>
    </lineage>
</organism>
<dbReference type="GO" id="GO:0042761">
    <property type="term" value="P:very long-chain fatty acid biosynthetic process"/>
    <property type="evidence" value="ECO:0007669"/>
    <property type="project" value="TreeGrafter"/>
</dbReference>
<dbReference type="InterPro" id="IPR030457">
    <property type="entry name" value="ELO_CS"/>
</dbReference>
<evidence type="ECO:0000256" key="4">
    <source>
        <dbReference type="ARBA" id="ARBA00022692"/>
    </source>
</evidence>
<keyword evidence="12" id="KW-1185">Reference proteome</keyword>
<name>A0AAE1SWT9_9SOLA</name>